<feature type="domain" description="J" evidence="1">
    <location>
        <begin position="3"/>
        <end position="67"/>
    </location>
</feature>
<proteinExistence type="predicted"/>
<dbReference type="InterPro" id="IPR001623">
    <property type="entry name" value="DnaJ_domain"/>
</dbReference>
<evidence type="ECO:0000313" key="3">
    <source>
        <dbReference type="Proteomes" id="UP000694726"/>
    </source>
</evidence>
<dbReference type="Pfam" id="PF00226">
    <property type="entry name" value="DnaJ"/>
    <property type="match status" value="1"/>
</dbReference>
<dbReference type="PROSITE" id="PS50076">
    <property type="entry name" value="DNAJ_2"/>
    <property type="match status" value="1"/>
</dbReference>
<sequence length="67" mass="7686">MANYYKVLGVPQNASSSDIKKAYHKLALQVHSDKNPGDQEAAEEKFKQMAVPFIHRSKSWTRCYTKN</sequence>
<evidence type="ECO:0000313" key="2">
    <source>
        <dbReference type="Ensembl" id="ENSSSCP00015036250.1"/>
    </source>
</evidence>
<protein>
    <recommendedName>
        <fullName evidence="1">J domain-containing protein</fullName>
    </recommendedName>
</protein>
<reference evidence="2" key="1">
    <citation type="submission" date="2025-08" db="UniProtKB">
        <authorList>
            <consortium name="Ensembl"/>
        </authorList>
    </citation>
    <scope>IDENTIFICATION</scope>
</reference>
<dbReference type="SUPFAM" id="SSF46565">
    <property type="entry name" value="Chaperone J-domain"/>
    <property type="match status" value="1"/>
</dbReference>
<dbReference type="PANTHER" id="PTHR43948:SF22">
    <property type="entry name" value="4930503B20RIK PROTEIN"/>
    <property type="match status" value="1"/>
</dbReference>
<dbReference type="InterPro" id="IPR036869">
    <property type="entry name" value="J_dom_sf"/>
</dbReference>
<dbReference type="Ensembl" id="ENSSSCT00015088859.1">
    <property type="protein sequence ID" value="ENSSSCP00015036250.1"/>
    <property type="gene ID" value="ENSSSCG00015066355.1"/>
</dbReference>
<dbReference type="PRINTS" id="PR00625">
    <property type="entry name" value="JDOMAIN"/>
</dbReference>
<accession>A0A8D0UA91</accession>
<dbReference type="SMART" id="SM00271">
    <property type="entry name" value="DnaJ"/>
    <property type="match status" value="1"/>
</dbReference>
<evidence type="ECO:0000259" key="1">
    <source>
        <dbReference type="PROSITE" id="PS50076"/>
    </source>
</evidence>
<dbReference type="PANTHER" id="PTHR43948">
    <property type="entry name" value="DNAJ HOMOLOG SUBFAMILY B"/>
    <property type="match status" value="1"/>
</dbReference>
<dbReference type="CDD" id="cd06257">
    <property type="entry name" value="DnaJ"/>
    <property type="match status" value="1"/>
</dbReference>
<dbReference type="Gene3D" id="1.10.287.110">
    <property type="entry name" value="DnaJ domain"/>
    <property type="match status" value="1"/>
</dbReference>
<name>A0A8D0UA91_PIG</name>
<organism evidence="2 3">
    <name type="scientific">Sus scrofa</name>
    <name type="common">Pig</name>
    <dbReference type="NCBI Taxonomy" id="9823"/>
    <lineage>
        <taxon>Eukaryota</taxon>
        <taxon>Metazoa</taxon>
        <taxon>Chordata</taxon>
        <taxon>Craniata</taxon>
        <taxon>Vertebrata</taxon>
        <taxon>Euteleostomi</taxon>
        <taxon>Mammalia</taxon>
        <taxon>Eutheria</taxon>
        <taxon>Laurasiatheria</taxon>
        <taxon>Artiodactyla</taxon>
        <taxon>Suina</taxon>
        <taxon>Suidae</taxon>
        <taxon>Sus</taxon>
    </lineage>
</organism>
<dbReference type="Proteomes" id="UP000694726">
    <property type="component" value="Unplaced"/>
</dbReference>
<dbReference type="AlphaFoldDB" id="A0A8D0UA91"/>